<organism evidence="1 2">
    <name type="scientific">Vararia minispora EC-137</name>
    <dbReference type="NCBI Taxonomy" id="1314806"/>
    <lineage>
        <taxon>Eukaryota</taxon>
        <taxon>Fungi</taxon>
        <taxon>Dikarya</taxon>
        <taxon>Basidiomycota</taxon>
        <taxon>Agaricomycotina</taxon>
        <taxon>Agaricomycetes</taxon>
        <taxon>Russulales</taxon>
        <taxon>Lachnocladiaceae</taxon>
        <taxon>Vararia</taxon>
    </lineage>
</organism>
<dbReference type="Proteomes" id="UP000814128">
    <property type="component" value="Unassembled WGS sequence"/>
</dbReference>
<reference evidence="1" key="2">
    <citation type="journal article" date="2022" name="New Phytol.">
        <title>Evolutionary transition to the ectomycorrhizal habit in the genomes of a hyperdiverse lineage of mushroom-forming fungi.</title>
        <authorList>
            <person name="Looney B."/>
            <person name="Miyauchi S."/>
            <person name="Morin E."/>
            <person name="Drula E."/>
            <person name="Courty P.E."/>
            <person name="Kohler A."/>
            <person name="Kuo A."/>
            <person name="LaButti K."/>
            <person name="Pangilinan J."/>
            <person name="Lipzen A."/>
            <person name="Riley R."/>
            <person name="Andreopoulos W."/>
            <person name="He G."/>
            <person name="Johnson J."/>
            <person name="Nolan M."/>
            <person name="Tritt A."/>
            <person name="Barry K.W."/>
            <person name="Grigoriev I.V."/>
            <person name="Nagy L.G."/>
            <person name="Hibbett D."/>
            <person name="Henrissat B."/>
            <person name="Matheny P.B."/>
            <person name="Labbe J."/>
            <person name="Martin F.M."/>
        </authorList>
    </citation>
    <scope>NUCLEOTIDE SEQUENCE</scope>
    <source>
        <strain evidence="1">EC-137</strain>
    </source>
</reference>
<name>A0ACB8QJ06_9AGAM</name>
<reference evidence="1" key="1">
    <citation type="submission" date="2021-02" db="EMBL/GenBank/DDBJ databases">
        <authorList>
            <consortium name="DOE Joint Genome Institute"/>
            <person name="Ahrendt S."/>
            <person name="Looney B.P."/>
            <person name="Miyauchi S."/>
            <person name="Morin E."/>
            <person name="Drula E."/>
            <person name="Courty P.E."/>
            <person name="Chicoki N."/>
            <person name="Fauchery L."/>
            <person name="Kohler A."/>
            <person name="Kuo A."/>
            <person name="Labutti K."/>
            <person name="Pangilinan J."/>
            <person name="Lipzen A."/>
            <person name="Riley R."/>
            <person name="Andreopoulos W."/>
            <person name="He G."/>
            <person name="Johnson J."/>
            <person name="Barry K.W."/>
            <person name="Grigoriev I.V."/>
            <person name="Nagy L."/>
            <person name="Hibbett D."/>
            <person name="Henrissat B."/>
            <person name="Matheny P.B."/>
            <person name="Labbe J."/>
            <person name="Martin F."/>
        </authorList>
    </citation>
    <scope>NUCLEOTIDE SEQUENCE</scope>
    <source>
        <strain evidence="1">EC-137</strain>
    </source>
</reference>
<feature type="non-terminal residue" evidence="1">
    <location>
        <position position="1"/>
    </location>
</feature>
<comment type="caution">
    <text evidence="1">The sequence shown here is derived from an EMBL/GenBank/DDBJ whole genome shotgun (WGS) entry which is preliminary data.</text>
</comment>
<evidence type="ECO:0000313" key="2">
    <source>
        <dbReference type="Proteomes" id="UP000814128"/>
    </source>
</evidence>
<gene>
    <name evidence="1" type="ORF">K488DRAFT_27624</name>
</gene>
<keyword evidence="2" id="KW-1185">Reference proteome</keyword>
<proteinExistence type="predicted"/>
<keyword evidence="1" id="KW-0378">Hydrolase</keyword>
<protein>
    <submittedName>
        <fullName evidence="1">Glycoside hydrolase superfamily</fullName>
    </submittedName>
</protein>
<sequence length="678" mass="72349">LLALPLLLPTARAQSAFPAVIPGVRSSVLNNGPAFALPSKLDIVVDAASAAVRDTDGTTLLAPSTLDFAYTFASDVNMLFPSTTARVSTGSRTPTHGIFVTVDTSLANATLASGAYTSEAYTLDVGARSVRITGSGARGAFWATRTFLQGLVLGNGLFPASVVHDGPSWSTRGFMLDVGRQWYPVGVLTELCSYLSWFKASEFHVHLSDNVSPVLAGGNPNTTYARFRLRPTDPALAGLTPHVNETYSTAEFVEFQRACAARGVTVVPELESPGHALVITQWKPELALSTDPTLINLTAPDAIPTIKAIWQEFLPIMHTTQVSIGADEYDSSLADDYNNFVNDMSAFMAQWNKTIRIWGTNEPSNKTSVSKAITIQHWEFFEDDPFALIRAGYDVINSDDAFTYVVMKFSGSYPQALNQTRLWDGANVATGGTWDPHIFDRGNASNNPAPSNPLLRGAIAPTWNDHGPAASTPLEAFYSLKHGAPAVLALAWAQSTLTQTAFDASIAPLGAAAPGQDLARRRVSHKERLVADWNFAKGGMDAGADGFGAHRAGKGFATPLSSFGPPYTLRLLRSNPSSSSSAAPQTLLAGPDDALELSLSTLAFRSGGFTYPLAIPESWREFVITATEGGTRLAVDGQDAGEFRIAIDETNTTVPMAFVAPLAEVGSAVGRLTLWDEV</sequence>
<evidence type="ECO:0000313" key="1">
    <source>
        <dbReference type="EMBL" id="KAI0031627.1"/>
    </source>
</evidence>
<accession>A0ACB8QJ06</accession>
<dbReference type="EMBL" id="MU273573">
    <property type="protein sequence ID" value="KAI0031627.1"/>
    <property type="molecule type" value="Genomic_DNA"/>
</dbReference>
<feature type="non-terminal residue" evidence="1">
    <location>
        <position position="678"/>
    </location>
</feature>